<evidence type="ECO:0000256" key="2">
    <source>
        <dbReference type="SAM" id="Phobius"/>
    </source>
</evidence>
<evidence type="ECO:0000313" key="5">
    <source>
        <dbReference type="Proteomes" id="UP000293506"/>
    </source>
</evidence>
<keyword evidence="3" id="KW-0732">Signal</keyword>
<comment type="caution">
    <text evidence="4">The sequence shown here is derived from an EMBL/GenBank/DDBJ whole genome shotgun (WGS) entry which is preliminary data.</text>
</comment>
<reference evidence="4 5" key="1">
    <citation type="journal article" date="2019" name="Science, e1252229">
        <title>Invertible promoters mediate bacterial phase variation, antibiotic resistance, and host adaptation in the gut.</title>
        <authorList>
            <person name="Jiang X."/>
            <person name="Hall A.B."/>
            <person name="Arthur T.D."/>
            <person name="Plichta D.R."/>
            <person name="Covington C.T."/>
            <person name="Poyet M."/>
            <person name="Crothers J."/>
            <person name="Moses P.L."/>
            <person name="Tolonen A.C."/>
            <person name="Vlamakis H."/>
            <person name="Alm E.J."/>
            <person name="Xavier R.J."/>
        </authorList>
    </citation>
    <scope>NUCLEOTIDE SEQUENCE [LARGE SCALE GENOMIC DNA]</scope>
    <source>
        <strain evidence="5">af_0058</strain>
    </source>
</reference>
<dbReference type="RefSeq" id="WP_129795692.1">
    <property type="nucleotide sequence ID" value="NZ_JAAILP010000012.1"/>
</dbReference>
<feature type="signal peptide" evidence="3">
    <location>
        <begin position="1"/>
        <end position="22"/>
    </location>
</feature>
<keyword evidence="2" id="KW-0812">Transmembrane</keyword>
<feature type="compositionally biased region" description="Polar residues" evidence="1">
    <location>
        <begin position="810"/>
        <end position="819"/>
    </location>
</feature>
<organism evidence="4 5">
    <name type="scientific">Blautia obeum</name>
    <dbReference type="NCBI Taxonomy" id="40520"/>
    <lineage>
        <taxon>Bacteria</taxon>
        <taxon>Bacillati</taxon>
        <taxon>Bacillota</taxon>
        <taxon>Clostridia</taxon>
        <taxon>Lachnospirales</taxon>
        <taxon>Lachnospiraceae</taxon>
        <taxon>Blautia</taxon>
    </lineage>
</organism>
<dbReference type="EMBL" id="RCXQ01000004">
    <property type="protein sequence ID" value="RYT67394.1"/>
    <property type="molecule type" value="Genomic_DNA"/>
</dbReference>
<gene>
    <name evidence="4" type="ORF">EAI82_05575</name>
</gene>
<evidence type="ECO:0000256" key="1">
    <source>
        <dbReference type="SAM" id="MobiDB-lite"/>
    </source>
</evidence>
<feature type="region of interest" description="Disordered" evidence="1">
    <location>
        <begin position="798"/>
        <end position="821"/>
    </location>
</feature>
<proteinExistence type="predicted"/>
<keyword evidence="2" id="KW-0472">Membrane</keyword>
<evidence type="ECO:0000313" key="4">
    <source>
        <dbReference type="EMBL" id="RYT67394.1"/>
    </source>
</evidence>
<sequence>MRRKQLYAIILAGALAASSAPAAVFAAEGDVAATAETSEENPVDGETAAATEAPAEETPADTTAATEAPAEQAPAQEAAAATEAPAQEAAPSEQTQQTTEETPAVQETPAAETTEAPEAGEETTLAEGESTVPTAISIPSKDTEGTEGKARYFDTIQHAIDAAPDYKAETAQDATVIEVSGQITLDATVSVPANKKVCIRATDPVTITRKDANFADDMFKVSGENAELQFDVKKDVAGASFTVSGAAGESNTQAIAGTIVNVSEGAIFGIINAGVTLKDNNTSAEGGAITNKDGNVVLYGGTITGNTGVKGGGIYTNTSINVQGTVVVNENKRGTEVSNICLDGATTMINVTDVLTGSDISFAHLNEADALTVVKAGVNSAGTALTADNFKTVIDANDESNSQIKYENKDAYTLNLAADNLSAVLKKTEPVDPVKPGPAAFVIKETGSVSWSDYTTATAYFNTTNDCKWYYKLVKEDDNVSTDDFNESKAANSASAGDVPVYVKNIPTGNYAIAVYAKSQTDGTVQALKIVLNNRPATTFKISKASNTKDEWDDYNNVTVYFTASHDCKYYYQIIKSDAKSVSYSDSKAKYTAKAGDVIHVDVKDVPDGDGYAIVILARSTQDNAIKTCKITFSNRPAKSSTANRKAKTYSVTDNKVTGLENPLKFFPSKKYEFTVTEAGMSDEAPYVVGDERYAFLYWSTSSSGKNPQAKKVIMSSKGIPDANTYKMYLFFQKYRFNGTDWVKKGSPESISTEFSSAGYTDEELKEYLEEAKENGTEIPGYENGSGSGDDADAELTATAAASEKDAGSKSKSAVSTADESPIGTMSALAALSLLAGGYIVVRKRKKEEQ</sequence>
<protein>
    <recommendedName>
        <fullName evidence="6">LPXTG cell wall anchor domain-containing protein</fullName>
    </recommendedName>
</protein>
<name>A0A4Q5GGP6_9FIRM</name>
<dbReference type="Proteomes" id="UP000293506">
    <property type="component" value="Unassembled WGS sequence"/>
</dbReference>
<accession>A0A4Q5GGP6</accession>
<evidence type="ECO:0000256" key="3">
    <source>
        <dbReference type="SAM" id="SignalP"/>
    </source>
</evidence>
<keyword evidence="2" id="KW-1133">Transmembrane helix</keyword>
<dbReference type="AlphaFoldDB" id="A0A4Q5GGP6"/>
<feature type="chain" id="PRO_5038489857" description="LPXTG cell wall anchor domain-containing protein" evidence="3">
    <location>
        <begin position="23"/>
        <end position="850"/>
    </location>
</feature>
<feature type="transmembrane region" description="Helical" evidence="2">
    <location>
        <begin position="823"/>
        <end position="842"/>
    </location>
</feature>
<feature type="compositionally biased region" description="Low complexity" evidence="1">
    <location>
        <begin position="60"/>
        <end position="127"/>
    </location>
</feature>
<evidence type="ECO:0008006" key="6">
    <source>
        <dbReference type="Google" id="ProtNLM"/>
    </source>
</evidence>
<feature type="region of interest" description="Disordered" evidence="1">
    <location>
        <begin position="33"/>
        <end position="147"/>
    </location>
</feature>